<evidence type="ECO:0000313" key="8">
    <source>
        <dbReference type="Proteomes" id="UP001238523"/>
    </source>
</evidence>
<dbReference type="EMBL" id="CP122379">
    <property type="protein sequence ID" value="WGF91176.1"/>
    <property type="molecule type" value="Genomic_DNA"/>
</dbReference>
<organism evidence="7 8">
    <name type="scientific">Aequorivita marisscotiae</name>
    <dbReference type="NCBI Taxonomy" id="3040348"/>
    <lineage>
        <taxon>Bacteria</taxon>
        <taxon>Pseudomonadati</taxon>
        <taxon>Bacteroidota</taxon>
        <taxon>Flavobacteriia</taxon>
        <taxon>Flavobacteriales</taxon>
        <taxon>Flavobacteriaceae</taxon>
        <taxon>Aequorivita</taxon>
    </lineage>
</organism>
<sequence length="571" mass="64785">MKILVGISRVIVGVLFIISGLIKLNDPVGFSFKLKDYFAPEVLDLGFLVPYALLIAIFLVIFEVLVGVALLLGYLKKATLWALMLMIVFFTFLTFYSAYFNKVTDCGCFGDAIKLTPWESFTKDVVLLVLIVILFVGRKYIQPFFTRETRSILIFIAFIGCLGVTYYVLLHLPIIDFRPYKIGANIKEGMTVPENAPGPIYEYQWKFNSNGEEIVITTNGEYPQVDGELISTETEMIQEGYTPPIHDFTMERDGEDYTEQFLAEENLVVIVAYSLGNTEKDGYIPIKEITDRALKNGYNVIGLSASSQEMTEALVADYKLNFKFYFCDETTLKTIVRSNPGILELDNGTIKQKLHWNDAQKIQLPVVENAKPKLDLSLKQRLDSISVLDQKYRNLMQARSLEERKTLGEKMGLSEAEYSGDLAKMQSVLDSVNMIFVEKYFIEKGYPGKSVVGEESSLVAWHVLQHNPDKIPLYLPLVKKAAAEGEIPKTSAAMMEDRYLMMEGKPQIYGTQGMSYDDARGSFIWPIADAETVNERRKNAGFEEPIEVYAKILFGEDFIYEPRTMEQINQQ</sequence>
<protein>
    <submittedName>
        <fullName evidence="7">DoxX family protein</fullName>
    </submittedName>
</protein>
<dbReference type="Pfam" id="PF20329">
    <property type="entry name" value="DUF6624"/>
    <property type="match status" value="1"/>
</dbReference>
<evidence type="ECO:0000259" key="6">
    <source>
        <dbReference type="Pfam" id="PF07291"/>
    </source>
</evidence>
<comment type="subcellular location">
    <subcellularLocation>
        <location evidence="1">Membrane</location>
        <topology evidence="1">Multi-pass membrane protein</topology>
    </subcellularLocation>
</comment>
<dbReference type="InterPro" id="IPR009908">
    <property type="entry name" value="Methylamine_util_MauE"/>
</dbReference>
<reference evidence="7 8" key="1">
    <citation type="submission" date="2023-04" db="EMBL/GenBank/DDBJ databases">
        <title>Taxonomic identification of the Arctic strain Aequorivita sp. nov. and transcriptomic analysis in response to temperature stress.</title>
        <authorList>
            <person name="Liu W."/>
            <person name="Cong B."/>
            <person name="Lin J."/>
        </authorList>
    </citation>
    <scope>NUCLEOTIDE SEQUENCE [LARGE SCALE GENOMIC DNA]</scope>
    <source>
        <strain evidence="7 8">Ant34-E75</strain>
    </source>
</reference>
<dbReference type="RefSeq" id="WP_279447124.1">
    <property type="nucleotide sequence ID" value="NZ_CP122379.1"/>
</dbReference>
<name>A0ABY8KTW6_9FLAO</name>
<keyword evidence="8" id="KW-1185">Reference proteome</keyword>
<gene>
    <name evidence="7" type="ORF">QCQ61_08080</name>
</gene>
<evidence type="ECO:0000256" key="5">
    <source>
        <dbReference type="SAM" id="Phobius"/>
    </source>
</evidence>
<keyword evidence="4 5" id="KW-0472">Membrane</keyword>
<evidence type="ECO:0000256" key="3">
    <source>
        <dbReference type="ARBA" id="ARBA00022989"/>
    </source>
</evidence>
<keyword evidence="3 5" id="KW-1133">Transmembrane helix</keyword>
<feature type="transmembrane region" description="Helical" evidence="5">
    <location>
        <begin position="45"/>
        <end position="73"/>
    </location>
</feature>
<feature type="domain" description="Methylamine utilisation protein MauE" evidence="6">
    <location>
        <begin position="1"/>
        <end position="135"/>
    </location>
</feature>
<proteinExistence type="predicted"/>
<feature type="transmembrane region" description="Helical" evidence="5">
    <location>
        <begin position="152"/>
        <end position="170"/>
    </location>
</feature>
<accession>A0ABY8KTW6</accession>
<dbReference type="InterPro" id="IPR046732">
    <property type="entry name" value="DUF6624"/>
</dbReference>
<evidence type="ECO:0000313" key="7">
    <source>
        <dbReference type="EMBL" id="WGF91176.1"/>
    </source>
</evidence>
<dbReference type="Pfam" id="PF07291">
    <property type="entry name" value="MauE"/>
    <property type="match status" value="1"/>
</dbReference>
<evidence type="ECO:0000256" key="4">
    <source>
        <dbReference type="ARBA" id="ARBA00023136"/>
    </source>
</evidence>
<evidence type="ECO:0000256" key="1">
    <source>
        <dbReference type="ARBA" id="ARBA00004141"/>
    </source>
</evidence>
<keyword evidence="2 5" id="KW-0812">Transmembrane</keyword>
<feature type="transmembrane region" description="Helical" evidence="5">
    <location>
        <begin position="7"/>
        <end position="25"/>
    </location>
</feature>
<dbReference type="NCBIfam" id="NF045576">
    <property type="entry name" value="BT_3928_fam"/>
    <property type="match status" value="1"/>
</dbReference>
<dbReference type="Proteomes" id="UP001238523">
    <property type="component" value="Chromosome"/>
</dbReference>
<feature type="transmembrane region" description="Helical" evidence="5">
    <location>
        <begin position="120"/>
        <end position="140"/>
    </location>
</feature>
<feature type="transmembrane region" description="Helical" evidence="5">
    <location>
        <begin position="80"/>
        <end position="100"/>
    </location>
</feature>
<evidence type="ECO:0000256" key="2">
    <source>
        <dbReference type="ARBA" id="ARBA00022692"/>
    </source>
</evidence>